<accession>A0A1J5QLU8</accession>
<reference evidence="1" key="1">
    <citation type="submission" date="2016-10" db="EMBL/GenBank/DDBJ databases">
        <title>Sequence of Gallionella enrichment culture.</title>
        <authorList>
            <person name="Poehlein A."/>
            <person name="Muehling M."/>
            <person name="Daniel R."/>
        </authorList>
    </citation>
    <scope>NUCLEOTIDE SEQUENCE</scope>
</reference>
<gene>
    <name evidence="1" type="ORF">GALL_337010</name>
</gene>
<organism evidence="1">
    <name type="scientific">mine drainage metagenome</name>
    <dbReference type="NCBI Taxonomy" id="410659"/>
    <lineage>
        <taxon>unclassified sequences</taxon>
        <taxon>metagenomes</taxon>
        <taxon>ecological metagenomes</taxon>
    </lineage>
</organism>
<dbReference type="AlphaFoldDB" id="A0A1J5QLU8"/>
<dbReference type="Pfam" id="PF13289">
    <property type="entry name" value="SIR2_2"/>
    <property type="match status" value="1"/>
</dbReference>
<evidence type="ECO:0000313" key="1">
    <source>
        <dbReference type="EMBL" id="OIQ84478.1"/>
    </source>
</evidence>
<sequence>MSEYFEIAYAAASGQLCLFTGTGFSKAVTDNDAPSWQGLLESICDVTPDPATLKAALFPAGGKGVLSLEEAAQVIAIELSKVEKNIHEEIASRIRALTLRGDNSAIGDFLSKRTFKVVTTNYDKLLETLSGNADCHSLTPGLPIPRSQSRVKIYHVHGSIDSPENMVVTSDDYFRFINGESYFSRKLSTVLHENTVVIIGYSLGDNNLKAIISDYKGFSRSHVIGSNILLVSRSKVDQHIKDYYAHCYGIRVLDQIEVHDFFKSLNAALPEAEARLAKSLDNIRKVVFENHHFNKDYLRIENTFFEIVSSLAAIGLSINDSRVVKALGHIIQAKIELTHENGAWVQYEHLARWLAYLASILELRGTSIEQIYLDATLRSMTTMRKALYVGYSWHAYKSWSYRWPGIIASNRALIRKHIEASTTWPDALAVVKSA</sequence>
<dbReference type="EMBL" id="MLJW01000615">
    <property type="protein sequence ID" value="OIQ84478.1"/>
    <property type="molecule type" value="Genomic_DNA"/>
</dbReference>
<protein>
    <submittedName>
        <fullName evidence="1">Uncharacterized protein</fullName>
    </submittedName>
</protein>
<proteinExistence type="predicted"/>
<name>A0A1J5QLU8_9ZZZZ</name>
<comment type="caution">
    <text evidence="1">The sequence shown here is derived from an EMBL/GenBank/DDBJ whole genome shotgun (WGS) entry which is preliminary data.</text>
</comment>